<dbReference type="Proteomes" id="UP000193307">
    <property type="component" value="Unassembled WGS sequence"/>
</dbReference>
<dbReference type="OrthoDB" id="9788272at2"/>
<evidence type="ECO:0000256" key="2">
    <source>
        <dbReference type="ARBA" id="ARBA00022695"/>
    </source>
</evidence>
<accession>A0A1Y5T404</accession>
<name>A0A1Y5T404_9RHOB</name>
<dbReference type="EMBL" id="FWFW01000008">
    <property type="protein sequence ID" value="SLN51872.1"/>
    <property type="molecule type" value="Genomic_DNA"/>
</dbReference>
<dbReference type="RefSeq" id="WP_085849713.1">
    <property type="nucleotide sequence ID" value="NZ_FNZV01000010.1"/>
</dbReference>
<dbReference type="CDD" id="cd06422">
    <property type="entry name" value="NTP_transferase_like_1"/>
    <property type="match status" value="1"/>
</dbReference>
<protein>
    <submittedName>
        <fullName evidence="5">MobA-like NTP transferase domain protein</fullName>
    </submittedName>
</protein>
<dbReference type="InterPro" id="IPR025877">
    <property type="entry name" value="MobA-like_NTP_Trfase"/>
</dbReference>
<dbReference type="InterPro" id="IPR050065">
    <property type="entry name" value="GlmU-like"/>
</dbReference>
<keyword evidence="3" id="KW-0460">Magnesium</keyword>
<feature type="domain" description="MobA-like NTP transferase" evidence="4">
    <location>
        <begin position="11"/>
        <end position="123"/>
    </location>
</feature>
<gene>
    <name evidence="5" type="ORF">PAM7971_02587</name>
</gene>
<dbReference type="GO" id="GO:0016779">
    <property type="term" value="F:nucleotidyltransferase activity"/>
    <property type="evidence" value="ECO:0007669"/>
    <property type="project" value="UniProtKB-KW"/>
</dbReference>
<evidence type="ECO:0000256" key="3">
    <source>
        <dbReference type="ARBA" id="ARBA00022842"/>
    </source>
</evidence>
<evidence type="ECO:0000313" key="6">
    <source>
        <dbReference type="Proteomes" id="UP000193307"/>
    </source>
</evidence>
<sequence>MRHCLDTVMFFCAGRGTRMGTLTQHQPKPMVNVAGRPLIDHAMDAMEGVERRFANLHYLPNTLEKYLSLARFETIFEQDLLETGGGLKHALPRINRSEIFTMNTDSAWSGPKPAQWLAQHWQPDIMDGLLLLVPKVRAIGHKGIGDFITRQDGTVVRGAGDIYCGLQIIKTQYIQQRPETHFSLNLVWEDLLARGTLFGAPYPGQWCDVGYPDAIPLAETMLEA</sequence>
<dbReference type="InterPro" id="IPR029044">
    <property type="entry name" value="Nucleotide-diphossugar_trans"/>
</dbReference>
<dbReference type="STRING" id="658057.SAMN04488032_11070"/>
<organism evidence="5 6">
    <name type="scientific">Pacificibacter marinus</name>
    <dbReference type="NCBI Taxonomy" id="658057"/>
    <lineage>
        <taxon>Bacteria</taxon>
        <taxon>Pseudomonadati</taxon>
        <taxon>Pseudomonadota</taxon>
        <taxon>Alphaproteobacteria</taxon>
        <taxon>Rhodobacterales</taxon>
        <taxon>Roseobacteraceae</taxon>
        <taxon>Pacificibacter</taxon>
    </lineage>
</organism>
<evidence type="ECO:0000259" key="4">
    <source>
        <dbReference type="Pfam" id="PF12804"/>
    </source>
</evidence>
<reference evidence="5 6" key="1">
    <citation type="submission" date="2017-03" db="EMBL/GenBank/DDBJ databases">
        <authorList>
            <person name="Afonso C.L."/>
            <person name="Miller P.J."/>
            <person name="Scott M.A."/>
            <person name="Spackman E."/>
            <person name="Goraichik I."/>
            <person name="Dimitrov K.M."/>
            <person name="Suarez D.L."/>
            <person name="Swayne D.E."/>
        </authorList>
    </citation>
    <scope>NUCLEOTIDE SEQUENCE [LARGE SCALE GENOMIC DNA]</scope>
    <source>
        <strain evidence="5 6">CECT 7971</strain>
    </source>
</reference>
<dbReference type="SUPFAM" id="SSF53448">
    <property type="entry name" value="Nucleotide-diphospho-sugar transferases"/>
    <property type="match status" value="1"/>
</dbReference>
<dbReference type="Pfam" id="PF12804">
    <property type="entry name" value="NTP_transf_3"/>
    <property type="match status" value="1"/>
</dbReference>
<keyword evidence="6" id="KW-1185">Reference proteome</keyword>
<proteinExistence type="predicted"/>
<dbReference type="Gene3D" id="3.90.550.10">
    <property type="entry name" value="Spore Coat Polysaccharide Biosynthesis Protein SpsA, Chain A"/>
    <property type="match status" value="1"/>
</dbReference>
<keyword evidence="1 5" id="KW-0808">Transferase</keyword>
<dbReference type="PANTHER" id="PTHR43584">
    <property type="entry name" value="NUCLEOTIDYL TRANSFERASE"/>
    <property type="match status" value="1"/>
</dbReference>
<keyword evidence="2" id="KW-0548">Nucleotidyltransferase</keyword>
<dbReference type="AlphaFoldDB" id="A0A1Y5T404"/>
<evidence type="ECO:0000256" key="1">
    <source>
        <dbReference type="ARBA" id="ARBA00022679"/>
    </source>
</evidence>
<dbReference type="PANTHER" id="PTHR43584:SF8">
    <property type="entry name" value="N-ACETYLMURAMATE ALPHA-1-PHOSPHATE URIDYLYLTRANSFERASE"/>
    <property type="match status" value="1"/>
</dbReference>
<evidence type="ECO:0000313" key="5">
    <source>
        <dbReference type="EMBL" id="SLN51872.1"/>
    </source>
</evidence>